<sequence length="73" mass="8255">MNDQRQKSLRHVFRAYATERPDGTFSGHVSHTVEGRPDIVERIHDTGVVGTEVEALDEAHAFIARYIDEHPGE</sequence>
<evidence type="ECO:0000313" key="1">
    <source>
        <dbReference type="EMBL" id="GGI53323.1"/>
    </source>
</evidence>
<dbReference type="RefSeq" id="WP_188419385.1">
    <property type="nucleotide sequence ID" value="NZ_BMDP01000001.1"/>
</dbReference>
<keyword evidence="2" id="KW-1185">Reference proteome</keyword>
<protein>
    <submittedName>
        <fullName evidence="1">Uncharacterized protein</fullName>
    </submittedName>
</protein>
<evidence type="ECO:0000313" key="2">
    <source>
        <dbReference type="Proteomes" id="UP000627205"/>
    </source>
</evidence>
<accession>A0A8J3F584</accession>
<dbReference type="EMBL" id="BMDP01000001">
    <property type="protein sequence ID" value="GGI53323.1"/>
    <property type="molecule type" value="Genomic_DNA"/>
</dbReference>
<name>A0A8J3F584_9BURK</name>
<reference evidence="1" key="1">
    <citation type="journal article" date="2014" name="Int. J. Syst. Evol. Microbiol.">
        <title>Complete genome sequence of Corynebacterium casei LMG S-19264T (=DSM 44701T), isolated from a smear-ripened cheese.</title>
        <authorList>
            <consortium name="US DOE Joint Genome Institute (JGI-PGF)"/>
            <person name="Walter F."/>
            <person name="Albersmeier A."/>
            <person name="Kalinowski J."/>
            <person name="Ruckert C."/>
        </authorList>
    </citation>
    <scope>NUCLEOTIDE SEQUENCE</scope>
    <source>
        <strain evidence="1">CCM 7664</strain>
    </source>
</reference>
<dbReference type="Proteomes" id="UP000627205">
    <property type="component" value="Unassembled WGS sequence"/>
</dbReference>
<organism evidence="1 2">
    <name type="scientific">Oxalicibacterium solurbis</name>
    <dbReference type="NCBI Taxonomy" id="69280"/>
    <lineage>
        <taxon>Bacteria</taxon>
        <taxon>Pseudomonadati</taxon>
        <taxon>Pseudomonadota</taxon>
        <taxon>Betaproteobacteria</taxon>
        <taxon>Burkholderiales</taxon>
        <taxon>Oxalobacteraceae</taxon>
        <taxon>Oxalicibacterium</taxon>
    </lineage>
</organism>
<reference evidence="1" key="2">
    <citation type="submission" date="2020-09" db="EMBL/GenBank/DDBJ databases">
        <authorList>
            <person name="Sun Q."/>
            <person name="Sedlacek I."/>
        </authorList>
    </citation>
    <scope>NUCLEOTIDE SEQUENCE</scope>
    <source>
        <strain evidence="1">CCM 7664</strain>
    </source>
</reference>
<comment type="caution">
    <text evidence="1">The sequence shown here is derived from an EMBL/GenBank/DDBJ whole genome shotgun (WGS) entry which is preliminary data.</text>
</comment>
<dbReference type="AlphaFoldDB" id="A0A8J3F584"/>
<proteinExistence type="predicted"/>
<gene>
    <name evidence="1" type="ORF">GCM10011430_04970</name>
</gene>